<feature type="signal peptide" evidence="1">
    <location>
        <begin position="1"/>
        <end position="20"/>
    </location>
</feature>
<organism evidence="2">
    <name type="scientific">Arundo donax</name>
    <name type="common">Giant reed</name>
    <name type="synonym">Donax arundinaceus</name>
    <dbReference type="NCBI Taxonomy" id="35708"/>
    <lineage>
        <taxon>Eukaryota</taxon>
        <taxon>Viridiplantae</taxon>
        <taxon>Streptophyta</taxon>
        <taxon>Embryophyta</taxon>
        <taxon>Tracheophyta</taxon>
        <taxon>Spermatophyta</taxon>
        <taxon>Magnoliopsida</taxon>
        <taxon>Liliopsida</taxon>
        <taxon>Poales</taxon>
        <taxon>Poaceae</taxon>
        <taxon>PACMAD clade</taxon>
        <taxon>Arundinoideae</taxon>
        <taxon>Arundineae</taxon>
        <taxon>Arundo</taxon>
    </lineage>
</organism>
<dbReference type="EMBL" id="GBRH01273392">
    <property type="protein sequence ID" value="JAD24503.1"/>
    <property type="molecule type" value="Transcribed_RNA"/>
</dbReference>
<sequence length="59" mass="6513">MDRGHVYGAMVLHLLAVCTSIQRLELKLFEVGEEACSVNCPCDQPKVFKASLKRHLGVA</sequence>
<reference evidence="2" key="1">
    <citation type="submission" date="2014-09" db="EMBL/GenBank/DDBJ databases">
        <authorList>
            <person name="Magalhaes I.L.F."/>
            <person name="Oliveira U."/>
            <person name="Santos F.R."/>
            <person name="Vidigal T.H.D.A."/>
            <person name="Brescovit A.D."/>
            <person name="Santos A.J."/>
        </authorList>
    </citation>
    <scope>NUCLEOTIDE SEQUENCE</scope>
    <source>
        <tissue evidence="2">Shoot tissue taken approximately 20 cm above the soil surface</tissue>
    </source>
</reference>
<protein>
    <submittedName>
        <fullName evidence="2">Uncharacterized protein</fullName>
    </submittedName>
</protein>
<name>A0A0A8YFL5_ARUDO</name>
<proteinExistence type="predicted"/>
<evidence type="ECO:0000256" key="1">
    <source>
        <dbReference type="SAM" id="SignalP"/>
    </source>
</evidence>
<reference evidence="2" key="2">
    <citation type="journal article" date="2015" name="Data Brief">
        <title>Shoot transcriptome of the giant reed, Arundo donax.</title>
        <authorList>
            <person name="Barrero R.A."/>
            <person name="Guerrero F.D."/>
            <person name="Moolhuijzen P."/>
            <person name="Goolsby J.A."/>
            <person name="Tidwell J."/>
            <person name="Bellgard S.E."/>
            <person name="Bellgard M.I."/>
        </authorList>
    </citation>
    <scope>NUCLEOTIDE SEQUENCE</scope>
    <source>
        <tissue evidence="2">Shoot tissue taken approximately 20 cm above the soil surface</tissue>
    </source>
</reference>
<feature type="chain" id="PRO_5002059691" evidence="1">
    <location>
        <begin position="21"/>
        <end position="59"/>
    </location>
</feature>
<dbReference type="AlphaFoldDB" id="A0A0A8YFL5"/>
<evidence type="ECO:0000313" key="2">
    <source>
        <dbReference type="EMBL" id="JAD24503.1"/>
    </source>
</evidence>
<keyword evidence="1" id="KW-0732">Signal</keyword>
<accession>A0A0A8YFL5</accession>